<evidence type="ECO:0000256" key="14">
    <source>
        <dbReference type="ARBA" id="ARBA00029718"/>
    </source>
</evidence>
<dbReference type="Gene3D" id="3.20.20.70">
    <property type="entry name" value="Aldolase class I"/>
    <property type="match status" value="1"/>
</dbReference>
<dbReference type="GO" id="GO:0046872">
    <property type="term" value="F:metal ion binding"/>
    <property type="evidence" value="ECO:0007669"/>
    <property type="project" value="UniProtKB-KW"/>
</dbReference>
<dbReference type="EC" id="1.3.1.14" evidence="5"/>
<evidence type="ECO:0000256" key="2">
    <source>
        <dbReference type="ARBA" id="ARBA00003616"/>
    </source>
</evidence>
<comment type="cofactor">
    <cofactor evidence="1">
        <name>FMN</name>
        <dbReference type="ChEBI" id="CHEBI:58210"/>
    </cofactor>
</comment>
<evidence type="ECO:0000313" key="21">
    <source>
        <dbReference type="Proteomes" id="UP000481872"/>
    </source>
</evidence>
<dbReference type="GO" id="GO:0004589">
    <property type="term" value="F:dihydroorotate dehydrogenase (NAD+) activity"/>
    <property type="evidence" value="ECO:0007669"/>
    <property type="project" value="UniProtKB-EC"/>
</dbReference>
<comment type="caution">
    <text evidence="20">The sequence shown here is derived from an EMBL/GenBank/DDBJ whole genome shotgun (WGS) entry which is preliminary data.</text>
</comment>
<reference evidence="20 21" key="1">
    <citation type="submission" date="2020-02" db="EMBL/GenBank/DDBJ databases">
        <title>Genome assembly of a novel Clostridium senegalense strain.</title>
        <authorList>
            <person name="Gupta T.B."/>
            <person name="Jauregui R."/>
            <person name="Maclean P."/>
            <person name="Nawarathana A."/>
            <person name="Brightwell G."/>
        </authorList>
    </citation>
    <scope>NUCLEOTIDE SEQUENCE [LARGE SCALE GENOMIC DNA]</scope>
    <source>
        <strain evidence="20 21">AGRFS4</strain>
    </source>
</reference>
<dbReference type="InterPro" id="IPR017896">
    <property type="entry name" value="4Fe4S_Fe-S-bd"/>
</dbReference>
<feature type="domain" description="4Fe-4S ferredoxin-type" evidence="19">
    <location>
        <begin position="332"/>
        <end position="358"/>
    </location>
</feature>
<evidence type="ECO:0000256" key="9">
    <source>
        <dbReference type="ARBA" id="ARBA00022723"/>
    </source>
</evidence>
<evidence type="ECO:0000256" key="1">
    <source>
        <dbReference type="ARBA" id="ARBA00001917"/>
    </source>
</evidence>
<dbReference type="UniPathway" id="UPA00070"/>
<dbReference type="GO" id="GO:0051536">
    <property type="term" value="F:iron-sulfur cluster binding"/>
    <property type="evidence" value="ECO:0007669"/>
    <property type="project" value="UniProtKB-KW"/>
</dbReference>
<organism evidence="20 21">
    <name type="scientific">Clostridium senegalense</name>
    <dbReference type="NCBI Taxonomy" id="1465809"/>
    <lineage>
        <taxon>Bacteria</taxon>
        <taxon>Bacillati</taxon>
        <taxon>Bacillota</taxon>
        <taxon>Clostridia</taxon>
        <taxon>Eubacteriales</taxon>
        <taxon>Clostridiaceae</taxon>
        <taxon>Clostridium</taxon>
    </lineage>
</organism>
<dbReference type="Pfam" id="PF01180">
    <property type="entry name" value="DHO_dh"/>
    <property type="match status" value="1"/>
</dbReference>
<evidence type="ECO:0000256" key="13">
    <source>
        <dbReference type="ARBA" id="ARBA00023014"/>
    </source>
</evidence>
<keyword evidence="12" id="KW-0408">Iron</keyword>
<name>A0A6M0H3D5_9CLOT</name>
<dbReference type="GO" id="GO:0005737">
    <property type="term" value="C:cytoplasm"/>
    <property type="evidence" value="ECO:0007669"/>
    <property type="project" value="InterPro"/>
</dbReference>
<keyword evidence="10" id="KW-0665">Pyrimidine biosynthesis</keyword>
<evidence type="ECO:0000256" key="6">
    <source>
        <dbReference type="ARBA" id="ARBA00018101"/>
    </source>
</evidence>
<comment type="catalytic activity">
    <reaction evidence="18">
        <text>(S)-dihydroorotate + NAD(+) = orotate + NADH + H(+)</text>
        <dbReference type="Rhea" id="RHEA:13513"/>
        <dbReference type="ChEBI" id="CHEBI:15378"/>
        <dbReference type="ChEBI" id="CHEBI:30839"/>
        <dbReference type="ChEBI" id="CHEBI:30864"/>
        <dbReference type="ChEBI" id="CHEBI:57540"/>
        <dbReference type="ChEBI" id="CHEBI:57945"/>
        <dbReference type="EC" id="1.3.1.14"/>
    </reaction>
</comment>
<dbReference type="PANTHER" id="PTHR48109">
    <property type="entry name" value="DIHYDROOROTATE DEHYDROGENASE (QUINONE), MITOCHONDRIAL-RELATED"/>
    <property type="match status" value="1"/>
</dbReference>
<dbReference type="RefSeq" id="WP_199869352.1">
    <property type="nucleotide sequence ID" value="NZ_JAAGPU010000005.1"/>
</dbReference>
<evidence type="ECO:0000256" key="16">
    <source>
        <dbReference type="ARBA" id="ARBA00032046"/>
    </source>
</evidence>
<evidence type="ECO:0000256" key="17">
    <source>
        <dbReference type="ARBA" id="ARBA00032722"/>
    </source>
</evidence>
<evidence type="ECO:0000256" key="8">
    <source>
        <dbReference type="ARBA" id="ARBA00022643"/>
    </source>
</evidence>
<keyword evidence="8" id="KW-0288">FMN</keyword>
<proteinExistence type="inferred from homology"/>
<evidence type="ECO:0000313" key="20">
    <source>
        <dbReference type="EMBL" id="NEU04142.1"/>
    </source>
</evidence>
<keyword evidence="13" id="KW-0411">Iron-sulfur</keyword>
<dbReference type="InterPro" id="IPR050074">
    <property type="entry name" value="DHO_dehydrogenase"/>
</dbReference>
<evidence type="ECO:0000256" key="10">
    <source>
        <dbReference type="ARBA" id="ARBA00022975"/>
    </source>
</evidence>
<dbReference type="InterPro" id="IPR013785">
    <property type="entry name" value="Aldolase_TIM"/>
</dbReference>
<dbReference type="PROSITE" id="PS00912">
    <property type="entry name" value="DHODEHASE_2"/>
    <property type="match status" value="1"/>
</dbReference>
<dbReference type="InterPro" id="IPR017900">
    <property type="entry name" value="4Fe4S_Fe_S_CS"/>
</dbReference>
<dbReference type="PROSITE" id="PS51379">
    <property type="entry name" value="4FE4S_FER_2"/>
    <property type="match status" value="2"/>
</dbReference>
<dbReference type="Gene3D" id="3.30.70.20">
    <property type="match status" value="1"/>
</dbReference>
<dbReference type="GO" id="GO:0006207">
    <property type="term" value="P:'de novo' pyrimidine nucleobase biosynthetic process"/>
    <property type="evidence" value="ECO:0007669"/>
    <property type="project" value="InterPro"/>
</dbReference>
<evidence type="ECO:0000256" key="5">
    <source>
        <dbReference type="ARBA" id="ARBA00012061"/>
    </source>
</evidence>
<dbReference type="Gene3D" id="2.30.26.10">
    <property type="entry name" value="Dihydroorotate Dehydrogenase A, chain A, domain 2"/>
    <property type="match status" value="1"/>
</dbReference>
<evidence type="ECO:0000259" key="19">
    <source>
        <dbReference type="PROSITE" id="PS51379"/>
    </source>
</evidence>
<sequence>MDLSTTIGELKLKNPLMPASGPLVSDDNKINILASFGLGAMVTKTIGIKGAMVPKPCIYGGNNKVLNLNLWSEYPHEKWTEDFLPNIKSFLKEPLIISIGYNKEDIIVLISKLDKYADGFEISLDYNIDLKEVGDIVKLARKTTTKPIFIKINNYIRNLLEFIKIIKINGANGIVAVHSLGPAMVIDLNERAVKFGNEKGESYVSGPIVKPFALATINLIRGNFKDFTIIGSGGVSSAEDVIEFLLCGADAVQMSSSAMIHGRELYKEILKELPTTLEKYGFSSIEEVKNTRLKKGVKFASSYPMVNNNKCISCKICEKVCPCFAITINKYPIFNKSLCFSCGLCESRCPQKAITGVI</sequence>
<dbReference type="Proteomes" id="UP000481872">
    <property type="component" value="Unassembled WGS sequence"/>
</dbReference>
<dbReference type="SUPFAM" id="SSF51395">
    <property type="entry name" value="FMN-linked oxidoreductases"/>
    <property type="match status" value="1"/>
</dbReference>
<keyword evidence="9" id="KW-0479">Metal-binding</keyword>
<comment type="similarity">
    <text evidence="4">Belongs to the dihydropyrimidine dehydrogenase family.</text>
</comment>
<evidence type="ECO:0000256" key="12">
    <source>
        <dbReference type="ARBA" id="ARBA00023004"/>
    </source>
</evidence>
<comment type="function">
    <text evidence="2">Catalyzes the conversion of dihydroorotate to orotate with NAD(+) as electron acceptor.</text>
</comment>
<comment type="pathway">
    <text evidence="3">Pyrimidine metabolism; UMP biosynthesis via de novo pathway; orotate from (S)-dihydroorotate (NAD(+) route): step 1/1.</text>
</comment>
<evidence type="ECO:0000256" key="11">
    <source>
        <dbReference type="ARBA" id="ARBA00023002"/>
    </source>
</evidence>
<dbReference type="InterPro" id="IPR023359">
    <property type="entry name" value="Dihydro_DH_chainA_dom2"/>
</dbReference>
<gene>
    <name evidence="20" type="ORF">G3M99_04570</name>
</gene>
<evidence type="ECO:0000256" key="4">
    <source>
        <dbReference type="ARBA" id="ARBA00010804"/>
    </source>
</evidence>
<dbReference type="Pfam" id="PF13187">
    <property type="entry name" value="Fer4_9"/>
    <property type="match status" value="1"/>
</dbReference>
<dbReference type="PROSITE" id="PS00198">
    <property type="entry name" value="4FE4S_FER_1"/>
    <property type="match status" value="2"/>
</dbReference>
<keyword evidence="7" id="KW-0285">Flavoprotein</keyword>
<keyword evidence="21" id="KW-1185">Reference proteome</keyword>
<keyword evidence="11" id="KW-0560">Oxidoreductase</keyword>
<dbReference type="GO" id="GO:0044205">
    <property type="term" value="P:'de novo' UMP biosynthetic process"/>
    <property type="evidence" value="ECO:0007669"/>
    <property type="project" value="UniProtKB-UniPathway"/>
</dbReference>
<dbReference type="SUPFAM" id="SSF54862">
    <property type="entry name" value="4Fe-4S ferredoxins"/>
    <property type="match status" value="1"/>
</dbReference>
<evidence type="ECO:0000256" key="15">
    <source>
        <dbReference type="ARBA" id="ARBA00030119"/>
    </source>
</evidence>
<evidence type="ECO:0000256" key="7">
    <source>
        <dbReference type="ARBA" id="ARBA00022630"/>
    </source>
</evidence>
<dbReference type="InterPro" id="IPR005720">
    <property type="entry name" value="Dihydroorotate_DH_cat"/>
</dbReference>
<accession>A0A6M0H3D5</accession>
<dbReference type="InterPro" id="IPR001295">
    <property type="entry name" value="Dihydroorotate_DH_CS"/>
</dbReference>
<evidence type="ECO:0000256" key="3">
    <source>
        <dbReference type="ARBA" id="ARBA00004715"/>
    </source>
</evidence>
<protein>
    <recommendedName>
        <fullName evidence="6">Dihydroorotate dehydrogenase B (NAD(+)), catalytic subunit</fullName>
        <ecNumber evidence="5">1.3.1.14</ecNumber>
    </recommendedName>
    <alternativeName>
        <fullName evidence="14">Dihydroorotate oxidase B</fullName>
    </alternativeName>
    <alternativeName>
        <fullName evidence="17">Dihydrothymine dehydrogenase</fullName>
    </alternativeName>
    <alternativeName>
        <fullName evidence="15">Dihydrouracil dehydrogenase</fullName>
    </alternativeName>
    <alternativeName>
        <fullName evidence="16">Orotate reductase (NADH)</fullName>
    </alternativeName>
</protein>
<dbReference type="AlphaFoldDB" id="A0A6M0H3D5"/>
<feature type="domain" description="4Fe-4S ferredoxin-type" evidence="19">
    <location>
        <begin position="302"/>
        <end position="331"/>
    </location>
</feature>
<dbReference type="EMBL" id="JAAGPU010000005">
    <property type="protein sequence ID" value="NEU04142.1"/>
    <property type="molecule type" value="Genomic_DNA"/>
</dbReference>
<evidence type="ECO:0000256" key="18">
    <source>
        <dbReference type="ARBA" id="ARBA00048996"/>
    </source>
</evidence>
<dbReference type="PANTHER" id="PTHR48109:SF1">
    <property type="entry name" value="DIHYDROOROTATE DEHYDROGENASE (FUMARATE)"/>
    <property type="match status" value="1"/>
</dbReference>